<name>A0A2J6T032_9HELO</name>
<accession>A0A2J6T032</accession>
<evidence type="ECO:0000256" key="1">
    <source>
        <dbReference type="SAM" id="MobiDB-lite"/>
    </source>
</evidence>
<dbReference type="AlphaFoldDB" id="A0A2J6T032"/>
<protein>
    <submittedName>
        <fullName evidence="2">Uncharacterized protein</fullName>
    </submittedName>
</protein>
<dbReference type="Proteomes" id="UP000235371">
    <property type="component" value="Unassembled WGS sequence"/>
</dbReference>
<organism evidence="2 3">
    <name type="scientific">Hyaloscypha bicolor E</name>
    <dbReference type="NCBI Taxonomy" id="1095630"/>
    <lineage>
        <taxon>Eukaryota</taxon>
        <taxon>Fungi</taxon>
        <taxon>Dikarya</taxon>
        <taxon>Ascomycota</taxon>
        <taxon>Pezizomycotina</taxon>
        <taxon>Leotiomycetes</taxon>
        <taxon>Helotiales</taxon>
        <taxon>Hyaloscyphaceae</taxon>
        <taxon>Hyaloscypha</taxon>
        <taxon>Hyaloscypha bicolor</taxon>
    </lineage>
</organism>
<sequence>MLKLLSATPSASNWEEHKSHTRLRMHNTEAGVSTDSKSSTKKPYAGKVRIVLEEKDTPFESITEVPWDSTTSIPQYSPIEKHTVLILEPGASWRTPMLSQDIHERLFAKKVEVVADGMCDALVYYSLRSREQKRRRAQSARHGRFPEYPWGTRYPDLKRYLNKLGERQSFKDTMPAGQKIKDNV</sequence>
<dbReference type="RefSeq" id="XP_024733278.1">
    <property type="nucleotide sequence ID" value="XM_024887151.1"/>
</dbReference>
<evidence type="ECO:0000313" key="3">
    <source>
        <dbReference type="Proteomes" id="UP000235371"/>
    </source>
</evidence>
<gene>
    <name evidence="2" type="ORF">K444DRAFT_666006</name>
</gene>
<dbReference type="OrthoDB" id="249703at2759"/>
<dbReference type="Gene3D" id="3.40.30.10">
    <property type="entry name" value="Glutaredoxin"/>
    <property type="match status" value="1"/>
</dbReference>
<dbReference type="GeneID" id="36595227"/>
<reference evidence="2 3" key="1">
    <citation type="submission" date="2016-04" db="EMBL/GenBank/DDBJ databases">
        <title>A degradative enzymes factory behind the ericoid mycorrhizal symbiosis.</title>
        <authorList>
            <consortium name="DOE Joint Genome Institute"/>
            <person name="Martino E."/>
            <person name="Morin E."/>
            <person name="Grelet G."/>
            <person name="Kuo A."/>
            <person name="Kohler A."/>
            <person name="Daghino S."/>
            <person name="Barry K."/>
            <person name="Choi C."/>
            <person name="Cichocki N."/>
            <person name="Clum A."/>
            <person name="Copeland A."/>
            <person name="Hainaut M."/>
            <person name="Haridas S."/>
            <person name="Labutti K."/>
            <person name="Lindquist E."/>
            <person name="Lipzen A."/>
            <person name="Khouja H.-R."/>
            <person name="Murat C."/>
            <person name="Ohm R."/>
            <person name="Olson A."/>
            <person name="Spatafora J."/>
            <person name="Veneault-Fourrey C."/>
            <person name="Henrissat B."/>
            <person name="Grigoriev I."/>
            <person name="Martin F."/>
            <person name="Perotto S."/>
        </authorList>
    </citation>
    <scope>NUCLEOTIDE SEQUENCE [LARGE SCALE GENOMIC DNA]</scope>
    <source>
        <strain evidence="2 3">E</strain>
    </source>
</reference>
<dbReference type="InParanoid" id="A0A2J6T032"/>
<dbReference type="EMBL" id="KZ613848">
    <property type="protein sequence ID" value="PMD56374.1"/>
    <property type="molecule type" value="Genomic_DNA"/>
</dbReference>
<keyword evidence="3" id="KW-1185">Reference proteome</keyword>
<feature type="region of interest" description="Disordered" evidence="1">
    <location>
        <begin position="1"/>
        <end position="41"/>
    </location>
</feature>
<proteinExistence type="predicted"/>
<evidence type="ECO:0000313" key="2">
    <source>
        <dbReference type="EMBL" id="PMD56374.1"/>
    </source>
</evidence>
<dbReference type="STRING" id="1095630.A0A2J6T032"/>